<protein>
    <submittedName>
        <fullName evidence="1">Uncharacterized protein</fullName>
    </submittedName>
</protein>
<organism evidence="1">
    <name type="scientific">Siphoviridae sp. ctdmY20</name>
    <dbReference type="NCBI Taxonomy" id="2825586"/>
    <lineage>
        <taxon>Viruses</taxon>
        <taxon>Duplodnaviria</taxon>
        <taxon>Heunggongvirae</taxon>
        <taxon>Uroviricota</taxon>
        <taxon>Caudoviricetes</taxon>
    </lineage>
</organism>
<sequence length="33" mass="3796">MLFSCHFKGVRSWRVRLSASRKAVIQTYLPTVG</sequence>
<evidence type="ECO:0000313" key="1">
    <source>
        <dbReference type="EMBL" id="DAE16187.1"/>
    </source>
</evidence>
<reference evidence="1" key="1">
    <citation type="journal article" date="2021" name="Proc. Natl. Acad. Sci. U.S.A.">
        <title>A Catalog of Tens of Thousands of Viruses from Human Metagenomes Reveals Hidden Associations with Chronic Diseases.</title>
        <authorList>
            <person name="Tisza M.J."/>
            <person name="Buck C.B."/>
        </authorList>
    </citation>
    <scope>NUCLEOTIDE SEQUENCE</scope>
    <source>
        <strain evidence="1">CtdmY20</strain>
    </source>
</reference>
<accession>A0A8S5QBH3</accession>
<name>A0A8S5QBH3_9CAUD</name>
<dbReference type="EMBL" id="BK015617">
    <property type="protein sequence ID" value="DAE16187.1"/>
    <property type="molecule type" value="Genomic_DNA"/>
</dbReference>
<proteinExistence type="predicted"/>